<organism evidence="2 3">
    <name type="scientific">Thermonema lapsum</name>
    <dbReference type="NCBI Taxonomy" id="28195"/>
    <lineage>
        <taxon>Bacteria</taxon>
        <taxon>Pseudomonadati</taxon>
        <taxon>Bacteroidota</taxon>
        <taxon>Cytophagia</taxon>
        <taxon>Cytophagales</taxon>
        <taxon>Thermonemataceae</taxon>
        <taxon>Thermonema</taxon>
    </lineage>
</organism>
<sequence length="132" mass="15209">MLGTLRRCCFLGLMLLSLQACLIPLRQENPYPIPVYFKGERAGMPYRIIEIVELSDTRPHNANRGIRDELLEQYGQMPKGYNLTEKEILIYQLAEKARRLGADALVEVEYTLFVNKQYYGYKISGYAVKVAN</sequence>
<dbReference type="AlphaFoldDB" id="A0A846MNH7"/>
<protein>
    <submittedName>
        <fullName evidence="2">Uncharacterized protein YbjQ (UPF0145 family)</fullName>
    </submittedName>
</protein>
<keyword evidence="3" id="KW-1185">Reference proteome</keyword>
<dbReference type="RefSeq" id="WP_166918247.1">
    <property type="nucleotide sequence ID" value="NZ_JAASRN010000001.1"/>
</dbReference>
<evidence type="ECO:0000313" key="2">
    <source>
        <dbReference type="EMBL" id="NIK72962.1"/>
    </source>
</evidence>
<proteinExistence type="predicted"/>
<evidence type="ECO:0000256" key="1">
    <source>
        <dbReference type="SAM" id="SignalP"/>
    </source>
</evidence>
<dbReference type="PROSITE" id="PS51257">
    <property type="entry name" value="PROKAR_LIPOPROTEIN"/>
    <property type="match status" value="1"/>
</dbReference>
<evidence type="ECO:0000313" key="3">
    <source>
        <dbReference type="Proteomes" id="UP000537126"/>
    </source>
</evidence>
<gene>
    <name evidence="2" type="ORF">FHS56_000448</name>
</gene>
<feature type="chain" id="PRO_5032688315" evidence="1">
    <location>
        <begin position="23"/>
        <end position="132"/>
    </location>
</feature>
<accession>A0A846MNH7</accession>
<name>A0A846MNH7_9BACT</name>
<feature type="signal peptide" evidence="1">
    <location>
        <begin position="1"/>
        <end position="22"/>
    </location>
</feature>
<dbReference type="Proteomes" id="UP000537126">
    <property type="component" value="Unassembled WGS sequence"/>
</dbReference>
<reference evidence="2 3" key="1">
    <citation type="submission" date="2020-03" db="EMBL/GenBank/DDBJ databases">
        <title>Genomic Encyclopedia of Type Strains, Phase IV (KMG-IV): sequencing the most valuable type-strain genomes for metagenomic binning, comparative biology and taxonomic classification.</title>
        <authorList>
            <person name="Goeker M."/>
        </authorList>
    </citation>
    <scope>NUCLEOTIDE SEQUENCE [LARGE SCALE GENOMIC DNA]</scope>
    <source>
        <strain evidence="2 3">DSM 5718</strain>
    </source>
</reference>
<comment type="caution">
    <text evidence="2">The sequence shown here is derived from an EMBL/GenBank/DDBJ whole genome shotgun (WGS) entry which is preliminary data.</text>
</comment>
<keyword evidence="1" id="KW-0732">Signal</keyword>
<dbReference type="EMBL" id="JAASRN010000001">
    <property type="protein sequence ID" value="NIK72962.1"/>
    <property type="molecule type" value="Genomic_DNA"/>
</dbReference>